<dbReference type="InterPro" id="IPR005490">
    <property type="entry name" value="LD_TPept_cat_dom"/>
</dbReference>
<gene>
    <name evidence="12" type="ORF">ENJ12_07980</name>
</gene>
<dbReference type="CDD" id="cd00118">
    <property type="entry name" value="LysM"/>
    <property type="match status" value="1"/>
</dbReference>
<feature type="active site" description="Proton donor/acceptor" evidence="9">
    <location>
        <position position="203"/>
    </location>
</feature>
<dbReference type="InterPro" id="IPR038063">
    <property type="entry name" value="Transpep_catalytic_dom"/>
</dbReference>
<keyword evidence="5" id="KW-0378">Hydrolase</keyword>
<dbReference type="AlphaFoldDB" id="A0A831RVW7"/>
<comment type="similarity">
    <text evidence="2">Belongs to the YkuD family.</text>
</comment>
<feature type="active site" description="Nucleophile" evidence="9">
    <location>
        <position position="219"/>
    </location>
</feature>
<comment type="pathway">
    <text evidence="1 9">Cell wall biogenesis; peptidoglycan biosynthesis.</text>
</comment>
<sequence length="332" mass="37523">MDCWVKTDNDPGWWFPSVRLLRSFLLLLCFFGQVEAASYHLDGRDTDVIGATYRVTVKESQTLLDIARANDVGQDEIVLANPGVDRWLPEPGSQVLIPAQYVLPDAERKGLVLNLPEMRLYYFRTPHEVQTYPVSIGRMDWKTPLGKARIVRKRKNPAWHPPESVKKEAAAKGETVPDVVPAGPDNPLGEYALRLNLPGYLIHGTNKPWGVGMRVTHGCVRLLPEDIEQLFREVKVNTQVQIVNQPVKVGWLDGVLYLEVHPPVEEHLTARGDMLRYAKEVIYKELEKHPAILIGSRVKQAIREQNGVPVAISRITDEQPMPITNPLFRRGS</sequence>
<protein>
    <submittedName>
        <fullName evidence="12">L,D-transpeptidase</fullName>
    </submittedName>
</protein>
<evidence type="ECO:0000256" key="8">
    <source>
        <dbReference type="ARBA" id="ARBA00023316"/>
    </source>
</evidence>
<feature type="region of interest" description="Disordered" evidence="10">
    <location>
        <begin position="156"/>
        <end position="181"/>
    </location>
</feature>
<dbReference type="SUPFAM" id="SSF141523">
    <property type="entry name" value="L,D-transpeptidase catalytic domain-like"/>
    <property type="match status" value="1"/>
</dbReference>
<dbReference type="InterPro" id="IPR018392">
    <property type="entry name" value="LysM"/>
</dbReference>
<dbReference type="CDD" id="cd16913">
    <property type="entry name" value="YkuD_like"/>
    <property type="match status" value="1"/>
</dbReference>
<dbReference type="Proteomes" id="UP000886339">
    <property type="component" value="Unassembled WGS sequence"/>
</dbReference>
<keyword evidence="4" id="KW-0808">Transferase</keyword>
<dbReference type="GO" id="GO:0005576">
    <property type="term" value="C:extracellular region"/>
    <property type="evidence" value="ECO:0007669"/>
    <property type="project" value="TreeGrafter"/>
</dbReference>
<dbReference type="GO" id="GO:0018104">
    <property type="term" value="P:peptidoglycan-protein cross-linking"/>
    <property type="evidence" value="ECO:0007669"/>
    <property type="project" value="TreeGrafter"/>
</dbReference>
<dbReference type="UniPathway" id="UPA00219"/>
<proteinExistence type="inferred from homology"/>
<keyword evidence="7 9" id="KW-0573">Peptidoglycan synthesis</keyword>
<dbReference type="PANTHER" id="PTHR30582:SF24">
    <property type="entry name" value="L,D-TRANSPEPTIDASE ERFK_SRFK-RELATED"/>
    <property type="match status" value="1"/>
</dbReference>
<dbReference type="Gene3D" id="2.40.440.10">
    <property type="entry name" value="L,D-transpeptidase catalytic domain-like"/>
    <property type="match status" value="1"/>
</dbReference>
<name>A0A831RVW7_9GAMM</name>
<evidence type="ECO:0000256" key="9">
    <source>
        <dbReference type="PROSITE-ProRule" id="PRU01373"/>
    </source>
</evidence>
<dbReference type="PROSITE" id="PS52029">
    <property type="entry name" value="LD_TPASE"/>
    <property type="match status" value="1"/>
</dbReference>
<keyword evidence="8 9" id="KW-0961">Cell wall biogenesis/degradation</keyword>
<dbReference type="GO" id="GO:0071972">
    <property type="term" value="F:peptidoglycan L,D-transpeptidase activity"/>
    <property type="evidence" value="ECO:0007669"/>
    <property type="project" value="TreeGrafter"/>
</dbReference>
<evidence type="ECO:0000313" key="12">
    <source>
        <dbReference type="EMBL" id="HEC06774.1"/>
    </source>
</evidence>
<dbReference type="PANTHER" id="PTHR30582">
    <property type="entry name" value="L,D-TRANSPEPTIDASE"/>
    <property type="match status" value="1"/>
</dbReference>
<evidence type="ECO:0000256" key="5">
    <source>
        <dbReference type="ARBA" id="ARBA00022801"/>
    </source>
</evidence>
<organism evidence="12">
    <name type="scientific">Thiolapillus brandeum</name>
    <dbReference type="NCBI Taxonomy" id="1076588"/>
    <lineage>
        <taxon>Bacteria</taxon>
        <taxon>Pseudomonadati</taxon>
        <taxon>Pseudomonadota</taxon>
        <taxon>Gammaproteobacteria</taxon>
        <taxon>Chromatiales</taxon>
        <taxon>Sedimenticolaceae</taxon>
        <taxon>Thiolapillus</taxon>
    </lineage>
</organism>
<evidence type="ECO:0000256" key="4">
    <source>
        <dbReference type="ARBA" id="ARBA00022679"/>
    </source>
</evidence>
<dbReference type="GO" id="GO:0008360">
    <property type="term" value="P:regulation of cell shape"/>
    <property type="evidence" value="ECO:0007669"/>
    <property type="project" value="UniProtKB-UniRule"/>
</dbReference>
<evidence type="ECO:0000256" key="6">
    <source>
        <dbReference type="ARBA" id="ARBA00022960"/>
    </source>
</evidence>
<dbReference type="GO" id="GO:0016757">
    <property type="term" value="F:glycosyltransferase activity"/>
    <property type="evidence" value="ECO:0007669"/>
    <property type="project" value="UniProtKB-KW"/>
</dbReference>
<evidence type="ECO:0000259" key="11">
    <source>
        <dbReference type="PROSITE" id="PS52029"/>
    </source>
</evidence>
<keyword evidence="3" id="KW-0328">Glycosyltransferase</keyword>
<accession>A0A831RVW7</accession>
<keyword evidence="6 9" id="KW-0133">Cell shape</keyword>
<reference evidence="12" key="1">
    <citation type="journal article" date="2020" name="mSystems">
        <title>Genome- and Community-Level Interaction Insights into Carbon Utilization and Element Cycling Functions of Hydrothermarchaeota in Hydrothermal Sediment.</title>
        <authorList>
            <person name="Zhou Z."/>
            <person name="Liu Y."/>
            <person name="Xu W."/>
            <person name="Pan J."/>
            <person name="Luo Z.H."/>
            <person name="Li M."/>
        </authorList>
    </citation>
    <scope>NUCLEOTIDE SEQUENCE [LARGE SCALE GENOMIC DNA]</scope>
    <source>
        <strain evidence="12">HyVt-458</strain>
    </source>
</reference>
<evidence type="ECO:0000256" key="1">
    <source>
        <dbReference type="ARBA" id="ARBA00004752"/>
    </source>
</evidence>
<dbReference type="EMBL" id="DRLF01000278">
    <property type="protein sequence ID" value="HEC06774.1"/>
    <property type="molecule type" value="Genomic_DNA"/>
</dbReference>
<evidence type="ECO:0000256" key="7">
    <source>
        <dbReference type="ARBA" id="ARBA00022984"/>
    </source>
</evidence>
<dbReference type="Pfam" id="PF03734">
    <property type="entry name" value="YkuD"/>
    <property type="match status" value="1"/>
</dbReference>
<comment type="caution">
    <text evidence="12">The sequence shown here is derived from an EMBL/GenBank/DDBJ whole genome shotgun (WGS) entry which is preliminary data.</text>
</comment>
<evidence type="ECO:0000256" key="3">
    <source>
        <dbReference type="ARBA" id="ARBA00022676"/>
    </source>
</evidence>
<evidence type="ECO:0000256" key="2">
    <source>
        <dbReference type="ARBA" id="ARBA00005992"/>
    </source>
</evidence>
<feature type="domain" description="L,D-TPase catalytic" evidence="11">
    <location>
        <begin position="109"/>
        <end position="243"/>
    </location>
</feature>
<evidence type="ECO:0000256" key="10">
    <source>
        <dbReference type="SAM" id="MobiDB-lite"/>
    </source>
</evidence>
<dbReference type="GO" id="GO:0071555">
    <property type="term" value="P:cell wall organization"/>
    <property type="evidence" value="ECO:0007669"/>
    <property type="project" value="UniProtKB-UniRule"/>
</dbReference>
<dbReference type="InterPro" id="IPR050979">
    <property type="entry name" value="LD-transpeptidase"/>
</dbReference>